<gene>
    <name evidence="2" type="ORF">ACO22_07971</name>
</gene>
<dbReference type="AlphaFoldDB" id="A0A1D2J353"/>
<evidence type="ECO:0000256" key="1">
    <source>
        <dbReference type="SAM" id="MobiDB-lite"/>
    </source>
</evidence>
<sequence>MPPFSISDDAKAELEALADWMPTSEMRQVTLYASVCTDNDRFDRLQPFLEKMGLWKEDCPHSLFSIAGYGSIPKHSGFDHILFPLSGSITISNTFIQPGEYMRYSTTQTFIANLDLLIVLVPEADQPDSPVPKEESPATSPTENPAQNS</sequence>
<accession>A0A1D2J353</accession>
<dbReference type="EMBL" id="LZYO01000803">
    <property type="protein sequence ID" value="ODH12734.1"/>
    <property type="molecule type" value="Genomic_DNA"/>
</dbReference>
<dbReference type="OMA" id="EYMRYST"/>
<evidence type="ECO:0000313" key="3">
    <source>
        <dbReference type="Proteomes" id="UP000242814"/>
    </source>
</evidence>
<dbReference type="VEuPathDB" id="FungiDB:PADG_06661"/>
<name>A0A1D2J353_PARBR</name>
<reference evidence="2 3" key="1">
    <citation type="submission" date="2016-06" db="EMBL/GenBank/DDBJ databases">
        <authorList>
            <person name="Kjaerup R.B."/>
            <person name="Dalgaard T.S."/>
            <person name="Juul-Madsen H.R."/>
        </authorList>
    </citation>
    <scope>NUCLEOTIDE SEQUENCE [LARGE SCALE GENOMIC DNA]</scope>
    <source>
        <strain evidence="2 3">Pb300</strain>
    </source>
</reference>
<dbReference type="Proteomes" id="UP000242814">
    <property type="component" value="Unassembled WGS sequence"/>
</dbReference>
<organism evidence="2 3">
    <name type="scientific">Paracoccidioides brasiliensis</name>
    <dbReference type="NCBI Taxonomy" id="121759"/>
    <lineage>
        <taxon>Eukaryota</taxon>
        <taxon>Fungi</taxon>
        <taxon>Dikarya</taxon>
        <taxon>Ascomycota</taxon>
        <taxon>Pezizomycotina</taxon>
        <taxon>Eurotiomycetes</taxon>
        <taxon>Eurotiomycetidae</taxon>
        <taxon>Onygenales</taxon>
        <taxon>Ajellomycetaceae</taxon>
        <taxon>Paracoccidioides</taxon>
    </lineage>
</organism>
<protein>
    <submittedName>
        <fullName evidence="2">Uncharacterized protein</fullName>
    </submittedName>
</protein>
<evidence type="ECO:0000313" key="2">
    <source>
        <dbReference type="EMBL" id="ODH12734.1"/>
    </source>
</evidence>
<comment type="caution">
    <text evidence="2">The sequence shown here is derived from an EMBL/GenBank/DDBJ whole genome shotgun (WGS) entry which is preliminary data.</text>
</comment>
<feature type="compositionally biased region" description="Polar residues" evidence="1">
    <location>
        <begin position="137"/>
        <end position="149"/>
    </location>
</feature>
<proteinExistence type="predicted"/>
<dbReference type="VEuPathDB" id="FungiDB:PABG_06051"/>
<feature type="region of interest" description="Disordered" evidence="1">
    <location>
        <begin position="125"/>
        <end position="149"/>
    </location>
</feature>